<dbReference type="Proteomes" id="UP000789706">
    <property type="component" value="Unassembled WGS sequence"/>
</dbReference>
<feature type="domain" description="SUN" evidence="6">
    <location>
        <begin position="204"/>
        <end position="379"/>
    </location>
</feature>
<dbReference type="PANTHER" id="PTHR12911">
    <property type="entry name" value="SAD1/UNC-84-LIKE PROTEIN-RELATED"/>
    <property type="match status" value="1"/>
</dbReference>
<sequence>MVIKDDTSDDTVSDTSDFNNVRYIDEPEPSMSIPLKRQRHRRISSQTPTQTIYIDDEQPNRSEQERHNSWRRTPQFLYMLYPDNNSSTNLSIYTTTTGQLTFERGHSGHSHFNEMCNHIISKIRSTFDANPPLLDSSSSLIHEIPTSWLEELYKILPSIIEKILKDKYFTYIYDIATRAAKEVIKEFVKSDPKNRADFALHSGGARVVPYLTTSQFTENPKGLLKRKLAMLFGFGITQLKQPEIVISSDNNVGNCYCFGGSSGQIAIDLSRSIEISSITYVHLDPNLALEKKDLKSAPKDFEILVINERNQTEINNTKTICLGKFTYKLNKSSAQNFEINYNQSETIPIAKRVIFKVQNNWGEKNYTCMYQIQVHGKVVTNKD</sequence>
<name>A0A9N8V0C0_9GLOM</name>
<evidence type="ECO:0000256" key="1">
    <source>
        <dbReference type="ARBA" id="ARBA00004370"/>
    </source>
</evidence>
<comment type="subcellular location">
    <subcellularLocation>
        <location evidence="1">Membrane</location>
    </subcellularLocation>
</comment>
<keyword evidence="2" id="KW-0812">Transmembrane</keyword>
<dbReference type="OrthoDB" id="342281at2759"/>
<dbReference type="PROSITE" id="PS51469">
    <property type="entry name" value="SUN"/>
    <property type="match status" value="1"/>
</dbReference>
<dbReference type="InterPro" id="IPR012919">
    <property type="entry name" value="SUN_dom"/>
</dbReference>
<keyword evidence="8" id="KW-1185">Reference proteome</keyword>
<feature type="compositionally biased region" description="Basic and acidic residues" evidence="5">
    <location>
        <begin position="58"/>
        <end position="68"/>
    </location>
</feature>
<dbReference type="EMBL" id="CAJVPK010000005">
    <property type="protein sequence ID" value="CAG8432860.1"/>
    <property type="molecule type" value="Genomic_DNA"/>
</dbReference>
<keyword evidence="4" id="KW-0472">Membrane</keyword>
<dbReference type="PANTHER" id="PTHR12911:SF8">
    <property type="entry name" value="KLAROID PROTEIN-RELATED"/>
    <property type="match status" value="1"/>
</dbReference>
<feature type="region of interest" description="Disordered" evidence="5">
    <location>
        <begin position="35"/>
        <end position="68"/>
    </location>
</feature>
<dbReference type="Pfam" id="PF07738">
    <property type="entry name" value="Sad1_UNC"/>
    <property type="match status" value="1"/>
</dbReference>
<dbReference type="Gene3D" id="2.60.120.260">
    <property type="entry name" value="Galactose-binding domain-like"/>
    <property type="match status" value="1"/>
</dbReference>
<reference evidence="7" key="1">
    <citation type="submission" date="2021-06" db="EMBL/GenBank/DDBJ databases">
        <authorList>
            <person name="Kallberg Y."/>
            <person name="Tangrot J."/>
            <person name="Rosling A."/>
        </authorList>
    </citation>
    <scope>NUCLEOTIDE SEQUENCE</scope>
    <source>
        <strain evidence="7">AZ414A</strain>
    </source>
</reference>
<evidence type="ECO:0000259" key="6">
    <source>
        <dbReference type="PROSITE" id="PS51469"/>
    </source>
</evidence>
<evidence type="ECO:0000256" key="2">
    <source>
        <dbReference type="ARBA" id="ARBA00022692"/>
    </source>
</evidence>
<dbReference type="GO" id="GO:0043495">
    <property type="term" value="F:protein-membrane adaptor activity"/>
    <property type="evidence" value="ECO:0007669"/>
    <property type="project" value="TreeGrafter"/>
</dbReference>
<gene>
    <name evidence="7" type="ORF">DEBURN_LOCUS187</name>
</gene>
<proteinExistence type="predicted"/>
<evidence type="ECO:0000256" key="5">
    <source>
        <dbReference type="SAM" id="MobiDB-lite"/>
    </source>
</evidence>
<keyword evidence="3" id="KW-1133">Transmembrane helix</keyword>
<evidence type="ECO:0000313" key="8">
    <source>
        <dbReference type="Proteomes" id="UP000789706"/>
    </source>
</evidence>
<accession>A0A9N8V0C0</accession>
<organism evidence="7 8">
    <name type="scientific">Diversispora eburnea</name>
    <dbReference type="NCBI Taxonomy" id="1213867"/>
    <lineage>
        <taxon>Eukaryota</taxon>
        <taxon>Fungi</taxon>
        <taxon>Fungi incertae sedis</taxon>
        <taxon>Mucoromycota</taxon>
        <taxon>Glomeromycotina</taxon>
        <taxon>Glomeromycetes</taxon>
        <taxon>Diversisporales</taxon>
        <taxon>Diversisporaceae</taxon>
        <taxon>Diversispora</taxon>
    </lineage>
</organism>
<comment type="caution">
    <text evidence="7">The sequence shown here is derived from an EMBL/GenBank/DDBJ whole genome shotgun (WGS) entry which is preliminary data.</text>
</comment>
<evidence type="ECO:0000313" key="7">
    <source>
        <dbReference type="EMBL" id="CAG8432860.1"/>
    </source>
</evidence>
<dbReference type="GO" id="GO:0034993">
    <property type="term" value="C:meiotic nuclear membrane microtubule tethering complex"/>
    <property type="evidence" value="ECO:0007669"/>
    <property type="project" value="TreeGrafter"/>
</dbReference>
<dbReference type="AlphaFoldDB" id="A0A9N8V0C0"/>
<dbReference type="InterPro" id="IPR045119">
    <property type="entry name" value="SUN1-5"/>
</dbReference>
<evidence type="ECO:0000256" key="4">
    <source>
        <dbReference type="ARBA" id="ARBA00023136"/>
    </source>
</evidence>
<protein>
    <submittedName>
        <fullName evidence="7">7348_t:CDS:1</fullName>
    </submittedName>
</protein>
<evidence type="ECO:0000256" key="3">
    <source>
        <dbReference type="ARBA" id="ARBA00022989"/>
    </source>
</evidence>